<evidence type="ECO:0000313" key="3">
    <source>
        <dbReference type="Proteomes" id="UP001500124"/>
    </source>
</evidence>
<proteinExistence type="predicted"/>
<evidence type="ECO:0000256" key="1">
    <source>
        <dbReference type="SAM" id="MobiDB-lite"/>
    </source>
</evidence>
<feature type="region of interest" description="Disordered" evidence="1">
    <location>
        <begin position="72"/>
        <end position="125"/>
    </location>
</feature>
<sequence length="125" mass="12875">MRAGRVGFGADLAHDQHPVLGPQRLADQLVDEAGAVELGGVHVVDAEFEQAAQQCDGRAAVPAQAWQLHRAEADAGDGVGAEAAGAPGAGHSGDRGRGGADGKVTGHRRTPAHGRETEHPPFRRL</sequence>
<reference evidence="3" key="1">
    <citation type="journal article" date="2019" name="Int. J. Syst. Evol. Microbiol.">
        <title>The Global Catalogue of Microorganisms (GCM) 10K type strain sequencing project: providing services to taxonomists for standard genome sequencing and annotation.</title>
        <authorList>
            <consortium name="The Broad Institute Genomics Platform"/>
            <consortium name="The Broad Institute Genome Sequencing Center for Infectious Disease"/>
            <person name="Wu L."/>
            <person name="Ma J."/>
        </authorList>
    </citation>
    <scope>NUCLEOTIDE SEQUENCE [LARGE SCALE GENOMIC DNA]</scope>
    <source>
        <strain evidence="3">JCM 18410</strain>
    </source>
</reference>
<dbReference type="Proteomes" id="UP001500124">
    <property type="component" value="Unassembled WGS sequence"/>
</dbReference>
<name>A0ABP9KRW0_9ACTN</name>
<organism evidence="2 3">
    <name type="scientific">Streptomyces similanensis</name>
    <dbReference type="NCBI Taxonomy" id="1274988"/>
    <lineage>
        <taxon>Bacteria</taxon>
        <taxon>Bacillati</taxon>
        <taxon>Actinomycetota</taxon>
        <taxon>Actinomycetes</taxon>
        <taxon>Kitasatosporales</taxon>
        <taxon>Streptomycetaceae</taxon>
        <taxon>Streptomyces</taxon>
    </lineage>
</organism>
<keyword evidence="3" id="KW-1185">Reference proteome</keyword>
<gene>
    <name evidence="2" type="ORF">GCM10023336_41150</name>
</gene>
<protein>
    <submittedName>
        <fullName evidence="2">Uncharacterized protein</fullName>
    </submittedName>
</protein>
<feature type="compositionally biased region" description="Basic and acidic residues" evidence="1">
    <location>
        <begin position="113"/>
        <end position="125"/>
    </location>
</feature>
<dbReference type="EMBL" id="BAABKC010000059">
    <property type="protein sequence ID" value="GAA5062646.1"/>
    <property type="molecule type" value="Genomic_DNA"/>
</dbReference>
<evidence type="ECO:0000313" key="2">
    <source>
        <dbReference type="EMBL" id="GAA5062646.1"/>
    </source>
</evidence>
<accession>A0ABP9KRW0</accession>
<comment type="caution">
    <text evidence="2">The sequence shown here is derived from an EMBL/GenBank/DDBJ whole genome shotgun (WGS) entry which is preliminary data.</text>
</comment>